<sequence>MAMTGRARKEAVQAAARELLKFVNRSPSPFHAVAECRSRLLQAGFRELKETESWDIKPESKYFMTRNSSTIIAFAVGGQYVPGNGFSLIGAHTDSPCLRVKRRSRRSQVGFHQVGVETYGGGIWSTWFDRDLTLAGRVIVKCPTSGRLEQRLVHVERPILRIPHLAIHLQRNINENFGPNTEMHLIPILATAVQEELEKGTPEPGPLSAAVLGGAYDEFIFAPRLDNLHSCFCALQALIDSCAAPASLAKDPHVRMITLYDNEEVGSESAQGAQSLLTELVLRRISASSQHLTAFEEAIPKSFMISADMAHAVHPNYLDKHEENHRPLFHKGPVIKVNSKQRYASNAVSEALIREVASNVGVPLQDLMVRNDSPCGTTIGPILASRLGLRVLDLGSPQLAMHSIRETACTTGVLQTLTLFKGFFELFPSLSRSLIVD</sequence>
<evidence type="ECO:0000256" key="7">
    <source>
        <dbReference type="ARBA" id="ARBA00022438"/>
    </source>
</evidence>
<comment type="subunit">
    <text evidence="4">Tetrahedron-shaped homododecamer built from six homodimers.</text>
</comment>
<evidence type="ECO:0000313" key="15">
    <source>
        <dbReference type="RefSeq" id="XP_021568468.1"/>
    </source>
</evidence>
<comment type="similarity">
    <text evidence="3 13">Belongs to the peptidase M18 family.</text>
</comment>
<name>A0A3Q0E368_CARSF</name>
<evidence type="ECO:0000256" key="3">
    <source>
        <dbReference type="ARBA" id="ARBA00008290"/>
    </source>
</evidence>
<dbReference type="Gene3D" id="3.40.630.10">
    <property type="entry name" value="Zn peptidases"/>
    <property type="match status" value="2"/>
</dbReference>
<keyword evidence="7 13" id="KW-0031">Aminopeptidase</keyword>
<organism evidence="14 15">
    <name type="scientific">Carlito syrichta</name>
    <name type="common">Philippine tarsier</name>
    <name type="synonym">Tarsius syrichta</name>
    <dbReference type="NCBI Taxonomy" id="1868482"/>
    <lineage>
        <taxon>Eukaryota</taxon>
        <taxon>Metazoa</taxon>
        <taxon>Chordata</taxon>
        <taxon>Craniata</taxon>
        <taxon>Vertebrata</taxon>
        <taxon>Euteleostomi</taxon>
        <taxon>Mammalia</taxon>
        <taxon>Eutheria</taxon>
        <taxon>Euarchontoglires</taxon>
        <taxon>Primates</taxon>
        <taxon>Haplorrhini</taxon>
        <taxon>Tarsiiformes</taxon>
        <taxon>Tarsiidae</taxon>
        <taxon>Carlito</taxon>
    </lineage>
</organism>
<dbReference type="AlphaFoldDB" id="A0A3Q0E368"/>
<evidence type="ECO:0000256" key="13">
    <source>
        <dbReference type="RuleBase" id="RU004386"/>
    </source>
</evidence>
<dbReference type="GeneID" id="103261255"/>
<dbReference type="Gene3D" id="2.30.250.10">
    <property type="entry name" value="Aminopeptidase i, Domain 2"/>
    <property type="match status" value="1"/>
</dbReference>
<dbReference type="RefSeq" id="XP_021568468.1">
    <property type="nucleotide sequence ID" value="XM_021712793.1"/>
</dbReference>
<protein>
    <recommendedName>
        <fullName evidence="6">Aspartyl aminopeptidase</fullName>
        <ecNumber evidence="5">3.4.11.21</ecNumber>
    </recommendedName>
</protein>
<keyword evidence="14" id="KW-1185">Reference proteome</keyword>
<dbReference type="CTD" id="23549"/>
<evidence type="ECO:0000256" key="2">
    <source>
        <dbReference type="ARBA" id="ARBA00001947"/>
    </source>
</evidence>
<evidence type="ECO:0000256" key="10">
    <source>
        <dbReference type="ARBA" id="ARBA00022801"/>
    </source>
</evidence>
<keyword evidence="9 13" id="KW-0479">Metal-binding</keyword>
<comment type="catalytic activity">
    <reaction evidence="1">
        <text>Release of an N-terminal aspartate or glutamate from a peptide, with a preference for aspartate.</text>
        <dbReference type="EC" id="3.4.11.21"/>
    </reaction>
</comment>
<dbReference type="GO" id="GO:0006508">
    <property type="term" value="P:proteolysis"/>
    <property type="evidence" value="ECO:0007669"/>
    <property type="project" value="UniProtKB-KW"/>
</dbReference>
<dbReference type="SUPFAM" id="SSF101821">
    <property type="entry name" value="Aminopeptidase/glucanase lid domain"/>
    <property type="match status" value="1"/>
</dbReference>
<keyword evidence="12 13" id="KW-0482">Metalloprotease</keyword>
<evidence type="ECO:0000256" key="9">
    <source>
        <dbReference type="ARBA" id="ARBA00022723"/>
    </source>
</evidence>
<dbReference type="InterPro" id="IPR001948">
    <property type="entry name" value="Peptidase_M18"/>
</dbReference>
<dbReference type="InterPro" id="IPR023358">
    <property type="entry name" value="Peptidase_M18_dom2"/>
</dbReference>
<comment type="cofactor">
    <cofactor evidence="2">
        <name>Zn(2+)</name>
        <dbReference type="ChEBI" id="CHEBI:29105"/>
    </cofactor>
</comment>
<dbReference type="PANTHER" id="PTHR28570">
    <property type="entry name" value="ASPARTYL AMINOPEPTIDASE"/>
    <property type="match status" value="1"/>
</dbReference>
<evidence type="ECO:0000256" key="6">
    <source>
        <dbReference type="ARBA" id="ARBA00015118"/>
    </source>
</evidence>
<dbReference type="GO" id="GO:0008270">
    <property type="term" value="F:zinc ion binding"/>
    <property type="evidence" value="ECO:0007669"/>
    <property type="project" value="InterPro"/>
</dbReference>
<dbReference type="PRINTS" id="PR00932">
    <property type="entry name" value="AMINO1PTASE"/>
</dbReference>
<dbReference type="SUPFAM" id="SSF53187">
    <property type="entry name" value="Zn-dependent exopeptidases"/>
    <property type="match status" value="1"/>
</dbReference>
<evidence type="ECO:0000313" key="14">
    <source>
        <dbReference type="Proteomes" id="UP000189704"/>
    </source>
</evidence>
<dbReference type="CDD" id="cd05658">
    <property type="entry name" value="M18_DAP"/>
    <property type="match status" value="1"/>
</dbReference>
<evidence type="ECO:0000256" key="5">
    <source>
        <dbReference type="ARBA" id="ARBA00011965"/>
    </source>
</evidence>
<dbReference type="FunFam" id="2.30.250.10:FF:000008">
    <property type="entry name" value="aspartyl aminopeptidase isoform X2"/>
    <property type="match status" value="1"/>
</dbReference>
<dbReference type="Pfam" id="PF02127">
    <property type="entry name" value="Peptidase_M18"/>
    <property type="match status" value="2"/>
</dbReference>
<proteinExistence type="inferred from homology"/>
<dbReference type="GO" id="GO:0005737">
    <property type="term" value="C:cytoplasm"/>
    <property type="evidence" value="ECO:0007669"/>
    <property type="project" value="UniProtKB-ARBA"/>
</dbReference>
<evidence type="ECO:0000256" key="8">
    <source>
        <dbReference type="ARBA" id="ARBA00022670"/>
    </source>
</evidence>
<keyword evidence="11 13" id="KW-0862">Zinc</keyword>
<dbReference type="GO" id="GO:0008237">
    <property type="term" value="F:metallopeptidase activity"/>
    <property type="evidence" value="ECO:0007669"/>
    <property type="project" value="UniProtKB-KW"/>
</dbReference>
<evidence type="ECO:0000256" key="12">
    <source>
        <dbReference type="ARBA" id="ARBA00023049"/>
    </source>
</evidence>
<dbReference type="EC" id="3.4.11.21" evidence="5"/>
<evidence type="ECO:0000256" key="1">
    <source>
        <dbReference type="ARBA" id="ARBA00001335"/>
    </source>
</evidence>
<dbReference type="Proteomes" id="UP000189704">
    <property type="component" value="Unplaced"/>
</dbReference>
<keyword evidence="8 13" id="KW-0645">Protease</keyword>
<accession>A0A3Q0E368</accession>
<gene>
    <name evidence="15" type="primary">DNPEP</name>
</gene>
<dbReference type="FunFam" id="3.40.630.10:FF:000152">
    <property type="entry name" value="aspartyl aminopeptidase isoform X2"/>
    <property type="match status" value="1"/>
</dbReference>
<evidence type="ECO:0000256" key="11">
    <source>
        <dbReference type="ARBA" id="ARBA00022833"/>
    </source>
</evidence>
<dbReference type="PANTHER" id="PTHR28570:SF3">
    <property type="entry name" value="ASPARTYL AMINOPEPTIDASE"/>
    <property type="match status" value="1"/>
</dbReference>
<keyword evidence="10 13" id="KW-0378">Hydrolase</keyword>
<evidence type="ECO:0000256" key="4">
    <source>
        <dbReference type="ARBA" id="ARBA00011395"/>
    </source>
</evidence>
<dbReference type="GO" id="GO:0004177">
    <property type="term" value="F:aminopeptidase activity"/>
    <property type="evidence" value="ECO:0007669"/>
    <property type="project" value="UniProtKB-KW"/>
</dbReference>
<reference evidence="15" key="1">
    <citation type="submission" date="2025-08" db="UniProtKB">
        <authorList>
            <consortium name="RefSeq"/>
        </authorList>
    </citation>
    <scope>IDENTIFICATION</scope>
</reference>